<dbReference type="Pfam" id="PF01209">
    <property type="entry name" value="Ubie_methyltran"/>
    <property type="match status" value="1"/>
</dbReference>
<keyword evidence="1" id="KW-0808">Transferase</keyword>
<dbReference type="CDD" id="cd02440">
    <property type="entry name" value="AdoMet_MTases"/>
    <property type="match status" value="1"/>
</dbReference>
<dbReference type="Proteomes" id="UP000531594">
    <property type="component" value="Unassembled WGS sequence"/>
</dbReference>
<evidence type="ECO:0000313" key="2">
    <source>
        <dbReference type="Proteomes" id="UP000531594"/>
    </source>
</evidence>
<reference evidence="1 2" key="1">
    <citation type="submission" date="2020-08" db="EMBL/GenBank/DDBJ databases">
        <title>Genomic Encyclopedia of Type Strains, Phase IV (KMG-IV): sequencing the most valuable type-strain genomes for metagenomic binning, comparative biology and taxonomic classification.</title>
        <authorList>
            <person name="Goeker M."/>
        </authorList>
    </citation>
    <scope>NUCLEOTIDE SEQUENCE [LARGE SCALE GENOMIC DNA]</scope>
    <source>
        <strain evidence="1 2">DSM 5391</strain>
    </source>
</reference>
<evidence type="ECO:0000313" key="1">
    <source>
        <dbReference type="EMBL" id="MBB6446821.1"/>
    </source>
</evidence>
<protein>
    <submittedName>
        <fullName evidence="1">Ubiquinone/menaquinone biosynthesis C-methylase UbiE</fullName>
    </submittedName>
</protein>
<dbReference type="PANTHER" id="PTHR42912">
    <property type="entry name" value="METHYLTRANSFERASE"/>
    <property type="match status" value="1"/>
</dbReference>
<dbReference type="GO" id="GO:0008168">
    <property type="term" value="F:methyltransferase activity"/>
    <property type="evidence" value="ECO:0007669"/>
    <property type="project" value="UniProtKB-KW"/>
</dbReference>
<dbReference type="InterPro" id="IPR029063">
    <property type="entry name" value="SAM-dependent_MTases_sf"/>
</dbReference>
<name>A0A7X0HU39_9BACI</name>
<accession>A0A7X0HU39</accession>
<dbReference type="AlphaFoldDB" id="A0A7X0HU39"/>
<keyword evidence="2" id="KW-1185">Reference proteome</keyword>
<sequence length="291" mass="33459">MINKLNLALRTGWFMLTNKQADNAKDYDKASNDYDSFFTKTMGKHSMNLINHLEIIPGQQVLELACGTGFFTVEMARRLNGKGEMTIVDQSKGMLDVARSKLTEFSHLQIRTVQSDMMAYLKDIPDESFDIVLCGWAICYTKPIAFLKEVRRILKTNGQIGIIETRSDSEEILMKAFEQVISQEPSYLQRYIRIELPKDKETLKRWFEKASLDVMETWDGEQQLPCHNADEAMEWVLRSGAAAGFIDVIDRNRETEILTQIKKWVENYAANEKEFKMSHTFAAGVARKTTM</sequence>
<proteinExistence type="predicted"/>
<keyword evidence="1" id="KW-0489">Methyltransferase</keyword>
<dbReference type="EMBL" id="JACHGK010000013">
    <property type="protein sequence ID" value="MBB6446821.1"/>
    <property type="molecule type" value="Genomic_DNA"/>
</dbReference>
<dbReference type="InterPro" id="IPR050508">
    <property type="entry name" value="Methyltransf_Superfamily"/>
</dbReference>
<gene>
    <name evidence="1" type="ORF">HNR53_003485</name>
</gene>
<organism evidence="1 2">
    <name type="scientific">Bacillus benzoevorans</name>
    <dbReference type="NCBI Taxonomy" id="1456"/>
    <lineage>
        <taxon>Bacteria</taxon>
        <taxon>Bacillati</taxon>
        <taxon>Bacillota</taxon>
        <taxon>Bacilli</taxon>
        <taxon>Bacillales</taxon>
        <taxon>Bacillaceae</taxon>
        <taxon>Bacillus</taxon>
    </lineage>
</organism>
<dbReference type="PANTHER" id="PTHR42912:SF80">
    <property type="entry name" value="METHYLTRANSFERASE DOMAIN-CONTAINING PROTEIN"/>
    <property type="match status" value="1"/>
</dbReference>
<dbReference type="GO" id="GO:0032259">
    <property type="term" value="P:methylation"/>
    <property type="evidence" value="ECO:0007669"/>
    <property type="project" value="UniProtKB-KW"/>
</dbReference>
<comment type="caution">
    <text evidence="1">The sequence shown here is derived from an EMBL/GenBank/DDBJ whole genome shotgun (WGS) entry which is preliminary data.</text>
</comment>
<dbReference type="Gene3D" id="3.40.50.150">
    <property type="entry name" value="Vaccinia Virus protein VP39"/>
    <property type="match status" value="1"/>
</dbReference>
<dbReference type="SUPFAM" id="SSF53335">
    <property type="entry name" value="S-adenosyl-L-methionine-dependent methyltransferases"/>
    <property type="match status" value="1"/>
</dbReference>
<keyword evidence="1" id="KW-0830">Ubiquinone</keyword>
<dbReference type="RefSeq" id="WP_184528154.1">
    <property type="nucleotide sequence ID" value="NZ_JACHGK010000013.1"/>
</dbReference>